<feature type="region of interest" description="Disordered" evidence="7">
    <location>
        <begin position="206"/>
        <end position="289"/>
    </location>
</feature>
<feature type="compositionally biased region" description="Basic and acidic residues" evidence="7">
    <location>
        <begin position="206"/>
        <end position="222"/>
    </location>
</feature>
<name>A0A414RZ72_9FIRM</name>
<dbReference type="Gene3D" id="6.10.250.3150">
    <property type="match status" value="1"/>
</dbReference>
<evidence type="ECO:0000259" key="9">
    <source>
        <dbReference type="PROSITE" id="PS51935"/>
    </source>
</evidence>
<dbReference type="RefSeq" id="WP_118310097.1">
    <property type="nucleotide sequence ID" value="NZ_AP031429.1"/>
</dbReference>
<reference evidence="10 11" key="1">
    <citation type="submission" date="2018-08" db="EMBL/GenBank/DDBJ databases">
        <title>A genome reference for cultivated species of the human gut microbiota.</title>
        <authorList>
            <person name="Zou Y."/>
            <person name="Xue W."/>
            <person name="Luo G."/>
        </authorList>
    </citation>
    <scope>NUCLEOTIDE SEQUENCE [LARGE SCALE GENOMIC DNA]</scope>
    <source>
        <strain evidence="10 11">AM23-13</strain>
    </source>
</reference>
<feature type="domain" description="NlpC/P60" evidence="9">
    <location>
        <begin position="285"/>
        <end position="390"/>
    </location>
</feature>
<dbReference type="Pfam" id="PF24568">
    <property type="entry name" value="CC_PcsB"/>
    <property type="match status" value="1"/>
</dbReference>
<feature type="signal peptide" evidence="8">
    <location>
        <begin position="1"/>
        <end position="24"/>
    </location>
</feature>
<dbReference type="InterPro" id="IPR057309">
    <property type="entry name" value="PcsB_CC"/>
</dbReference>
<dbReference type="InterPro" id="IPR000064">
    <property type="entry name" value="NLP_P60_dom"/>
</dbReference>
<comment type="similarity">
    <text evidence="1">Belongs to the peptidase C40 family.</text>
</comment>
<evidence type="ECO:0000256" key="3">
    <source>
        <dbReference type="ARBA" id="ARBA00022729"/>
    </source>
</evidence>
<evidence type="ECO:0000256" key="2">
    <source>
        <dbReference type="ARBA" id="ARBA00022670"/>
    </source>
</evidence>
<dbReference type="InterPro" id="IPR038765">
    <property type="entry name" value="Papain-like_cys_pep_sf"/>
</dbReference>
<keyword evidence="5" id="KW-0788">Thiol protease</keyword>
<dbReference type="GO" id="GO:0008234">
    <property type="term" value="F:cysteine-type peptidase activity"/>
    <property type="evidence" value="ECO:0007669"/>
    <property type="project" value="UniProtKB-KW"/>
</dbReference>
<evidence type="ECO:0000313" key="11">
    <source>
        <dbReference type="Proteomes" id="UP000284112"/>
    </source>
</evidence>
<evidence type="ECO:0000256" key="7">
    <source>
        <dbReference type="SAM" id="MobiDB-lite"/>
    </source>
</evidence>
<keyword evidence="3 8" id="KW-0732">Signal</keyword>
<keyword evidence="6" id="KW-0175">Coiled coil</keyword>
<evidence type="ECO:0000256" key="8">
    <source>
        <dbReference type="SAM" id="SignalP"/>
    </source>
</evidence>
<dbReference type="SUPFAM" id="SSF54001">
    <property type="entry name" value="Cysteine proteinases"/>
    <property type="match status" value="1"/>
</dbReference>
<dbReference type="PANTHER" id="PTHR47053:SF1">
    <property type="entry name" value="MUREIN DD-ENDOPEPTIDASE MEPH-RELATED"/>
    <property type="match status" value="1"/>
</dbReference>
<keyword evidence="2" id="KW-0645">Protease</keyword>
<evidence type="ECO:0000256" key="4">
    <source>
        <dbReference type="ARBA" id="ARBA00022801"/>
    </source>
</evidence>
<feature type="compositionally biased region" description="Low complexity" evidence="7">
    <location>
        <begin position="223"/>
        <end position="289"/>
    </location>
</feature>
<dbReference type="PANTHER" id="PTHR47053">
    <property type="entry name" value="MUREIN DD-ENDOPEPTIDASE MEPH-RELATED"/>
    <property type="match status" value="1"/>
</dbReference>
<gene>
    <name evidence="10" type="ORF">DW641_12915</name>
</gene>
<dbReference type="InterPro" id="IPR051202">
    <property type="entry name" value="Peptidase_C40"/>
</dbReference>
<organism evidence="10 11">
    <name type="scientific">Dorea longicatena</name>
    <dbReference type="NCBI Taxonomy" id="88431"/>
    <lineage>
        <taxon>Bacteria</taxon>
        <taxon>Bacillati</taxon>
        <taxon>Bacillota</taxon>
        <taxon>Clostridia</taxon>
        <taxon>Lachnospirales</taxon>
        <taxon>Lachnospiraceae</taxon>
        <taxon>Dorea</taxon>
    </lineage>
</organism>
<keyword evidence="4 10" id="KW-0378">Hydrolase</keyword>
<dbReference type="AlphaFoldDB" id="A0A414RZ72"/>
<proteinExistence type="inferred from homology"/>
<dbReference type="EMBL" id="QRHW01000028">
    <property type="protein sequence ID" value="RHG05191.1"/>
    <property type="molecule type" value="Genomic_DNA"/>
</dbReference>
<protein>
    <submittedName>
        <fullName evidence="10">Hydrolase</fullName>
    </submittedName>
</protein>
<accession>A0A414RZ72</accession>
<evidence type="ECO:0000256" key="6">
    <source>
        <dbReference type="SAM" id="Coils"/>
    </source>
</evidence>
<dbReference type="Pfam" id="PF00877">
    <property type="entry name" value="NLPC_P60"/>
    <property type="match status" value="1"/>
</dbReference>
<dbReference type="Proteomes" id="UP000284112">
    <property type="component" value="Unassembled WGS sequence"/>
</dbReference>
<sequence>MNKHGIRLITAVVTSSMIVTPVLAAPSVDDLKKEKAAKQSEVSSLQSQLTTLMGKVNTLESELIQTGEDITKAQGDLEVAQEKEKEQYAAMKKRIKYMYEAGNDSAFETLVTSEDFTDLLSKAEYVQNVHSYDRKQLQEYVETKQQISDLKDSLEKDQKELESKQVEYEKQGDNLNNLITSKSAEVANLDSEIQAAAEAAAREAAERAAKEAAEKAAREAERQQAAASNNNSASTSNRNNTTSNRNNTTSNRNNTTSSSSSSNSSASATTKPSNSSSSTTTSGTNANGGSIVSRAYSQLGKPYVWGACGPNSFDCSGFVSYCLTGSYSRLGTTLTFMGWTRVSNPQPGDVVTTATHCGIYIGNGQMIHAPHTGDVVKVGPVQSGMIYVRR</sequence>
<evidence type="ECO:0000256" key="1">
    <source>
        <dbReference type="ARBA" id="ARBA00007074"/>
    </source>
</evidence>
<dbReference type="PROSITE" id="PS51935">
    <property type="entry name" value="NLPC_P60"/>
    <property type="match status" value="1"/>
</dbReference>
<feature type="chain" id="PRO_5018968568" evidence="8">
    <location>
        <begin position="25"/>
        <end position="390"/>
    </location>
</feature>
<dbReference type="GO" id="GO:0006508">
    <property type="term" value="P:proteolysis"/>
    <property type="evidence" value="ECO:0007669"/>
    <property type="project" value="UniProtKB-KW"/>
</dbReference>
<evidence type="ECO:0000256" key="5">
    <source>
        <dbReference type="ARBA" id="ARBA00022807"/>
    </source>
</evidence>
<comment type="caution">
    <text evidence="10">The sequence shown here is derived from an EMBL/GenBank/DDBJ whole genome shotgun (WGS) entry which is preliminary data.</text>
</comment>
<dbReference type="Gene3D" id="3.90.1720.10">
    <property type="entry name" value="endopeptidase domain like (from Nostoc punctiforme)"/>
    <property type="match status" value="1"/>
</dbReference>
<evidence type="ECO:0000313" key="10">
    <source>
        <dbReference type="EMBL" id="RHG05191.1"/>
    </source>
</evidence>
<feature type="coiled-coil region" evidence="6">
    <location>
        <begin position="28"/>
        <end position="62"/>
    </location>
</feature>